<dbReference type="GO" id="GO:0055052">
    <property type="term" value="C:ATP-binding cassette (ABC) transporter complex, substrate-binding subunit-containing"/>
    <property type="evidence" value="ECO:0007669"/>
    <property type="project" value="TreeGrafter"/>
</dbReference>
<feature type="signal peptide" evidence="5">
    <location>
        <begin position="1"/>
        <end position="25"/>
    </location>
</feature>
<keyword evidence="3" id="KW-0762">Sugar transport</keyword>
<dbReference type="PANTHER" id="PTHR30061:SF50">
    <property type="entry name" value="MALTOSE_MALTODEXTRIN-BINDING PERIPLASMIC PROTEIN"/>
    <property type="match status" value="1"/>
</dbReference>
<dbReference type="GO" id="GO:0042956">
    <property type="term" value="P:maltodextrin transmembrane transport"/>
    <property type="evidence" value="ECO:0007669"/>
    <property type="project" value="TreeGrafter"/>
</dbReference>
<dbReference type="GO" id="GO:0015768">
    <property type="term" value="P:maltose transport"/>
    <property type="evidence" value="ECO:0007669"/>
    <property type="project" value="TreeGrafter"/>
</dbReference>
<evidence type="ECO:0000256" key="2">
    <source>
        <dbReference type="ARBA" id="ARBA00022448"/>
    </source>
</evidence>
<protein>
    <submittedName>
        <fullName evidence="6">Arabinogalactan oligomer / maltooligosaccharide transport system substrate-binding protein</fullName>
    </submittedName>
</protein>
<proteinExistence type="inferred from homology"/>
<dbReference type="InterPro" id="IPR006059">
    <property type="entry name" value="SBP"/>
</dbReference>
<reference evidence="6 7" key="1">
    <citation type="journal article" date="2020" name="Front. Microbiol.">
        <title>Single-cell genomics of novel Actinobacteria with the Wood-Ljungdahl pathway discovered in a serpentinizing system.</title>
        <authorList>
            <person name="Merino N."/>
            <person name="Kawai M."/>
            <person name="Boyd E.S."/>
            <person name="Colman D.R."/>
            <person name="McGlynn S.E."/>
            <person name="Nealson K.H."/>
            <person name="Kurokawa K."/>
            <person name="Hongoh Y."/>
        </authorList>
    </citation>
    <scope>NUCLEOTIDE SEQUENCE [LARGE SCALE GENOMIC DNA]</scope>
    <source>
        <strain evidence="6 7">S42</strain>
    </source>
</reference>
<evidence type="ECO:0000256" key="4">
    <source>
        <dbReference type="ARBA" id="ARBA00022729"/>
    </source>
</evidence>
<feature type="chain" id="PRO_5038766199" evidence="5">
    <location>
        <begin position="26"/>
        <end position="283"/>
    </location>
</feature>
<dbReference type="GO" id="GO:0015144">
    <property type="term" value="F:carbohydrate transmembrane transporter activity"/>
    <property type="evidence" value="ECO:0007669"/>
    <property type="project" value="InterPro"/>
</dbReference>
<comment type="caution">
    <text evidence="6">The sequence shown here is derived from an EMBL/GenBank/DDBJ whole genome shotgun (WGS) entry which is preliminary data.</text>
</comment>
<evidence type="ECO:0000256" key="1">
    <source>
        <dbReference type="ARBA" id="ARBA00008520"/>
    </source>
</evidence>
<dbReference type="Pfam" id="PF13416">
    <property type="entry name" value="SBP_bac_8"/>
    <property type="match status" value="1"/>
</dbReference>
<evidence type="ECO:0000313" key="6">
    <source>
        <dbReference type="EMBL" id="GFP33110.1"/>
    </source>
</evidence>
<dbReference type="Gene3D" id="3.40.190.10">
    <property type="entry name" value="Periplasmic binding protein-like II"/>
    <property type="match status" value="1"/>
</dbReference>
<dbReference type="InterPro" id="IPR006060">
    <property type="entry name" value="Maltose/Cyclodextrin-bd"/>
</dbReference>
<dbReference type="EMBL" id="BLSA01000277">
    <property type="protein sequence ID" value="GFP33110.1"/>
    <property type="molecule type" value="Genomic_DNA"/>
</dbReference>
<dbReference type="SUPFAM" id="SSF53850">
    <property type="entry name" value="Periplasmic binding protein-like II"/>
    <property type="match status" value="1"/>
</dbReference>
<comment type="similarity">
    <text evidence="1">Belongs to the bacterial solute-binding protein 1 family.</text>
</comment>
<dbReference type="PANTHER" id="PTHR30061">
    <property type="entry name" value="MALTOSE-BINDING PERIPLASMIC PROTEIN"/>
    <property type="match status" value="1"/>
</dbReference>
<feature type="non-terminal residue" evidence="6">
    <location>
        <position position="283"/>
    </location>
</feature>
<evidence type="ECO:0000313" key="7">
    <source>
        <dbReference type="Proteomes" id="UP000568877"/>
    </source>
</evidence>
<keyword evidence="2" id="KW-0813">Transport</keyword>
<evidence type="ECO:0000256" key="5">
    <source>
        <dbReference type="SAM" id="SignalP"/>
    </source>
</evidence>
<organism evidence="6 7">
    <name type="scientific">Candidatus Hakubella thermalkaliphila</name>
    <dbReference type="NCBI Taxonomy" id="2754717"/>
    <lineage>
        <taxon>Bacteria</taxon>
        <taxon>Bacillati</taxon>
        <taxon>Actinomycetota</taxon>
        <taxon>Actinomycetota incertae sedis</taxon>
        <taxon>Candidatus Hakubellales</taxon>
        <taxon>Candidatus Hakubellaceae</taxon>
        <taxon>Candidatus Hakubella</taxon>
    </lineage>
</organism>
<dbReference type="PRINTS" id="PR00181">
    <property type="entry name" value="MALTOSEBP"/>
</dbReference>
<accession>A0A6V8PLU7</accession>
<gene>
    <name evidence="6" type="ORF">HKBW3S42_01428</name>
</gene>
<keyword evidence="4 5" id="KW-0732">Signal</keyword>
<evidence type="ECO:0000256" key="3">
    <source>
        <dbReference type="ARBA" id="ARBA00022597"/>
    </source>
</evidence>
<name>A0A6V8PLU7_9ACTN</name>
<sequence length="283" mass="30678">MSSTTWLKLMAVGVLIAGLFSLAVACVPAPPAVPPAEEVAPPPEEEVAPKEVSLVLWTKEGEEPLEWNQALVQEYMEANPGVTIELVHKTTVEILREDFLTASLAGTPPDLLWTVNDHAGPFVAADTIEPVDGLFDLGLFVDAAVAAVELEGQHWGVPISSGNHLMLLYNKKLLAEAPKDTDELFAQGKELTGGGNWGLVWNQTEPFWLVPWLGGFKGKVFAEDGVTPTLNTPEMVATLKFLHDMKYEAKIIPPESDYDAADTLFKEGKAAMIINGDWALGSY</sequence>
<dbReference type="Proteomes" id="UP000568877">
    <property type="component" value="Unassembled WGS sequence"/>
</dbReference>
<dbReference type="AlphaFoldDB" id="A0A6V8PLU7"/>
<dbReference type="GO" id="GO:1901982">
    <property type="term" value="F:maltose binding"/>
    <property type="evidence" value="ECO:0007669"/>
    <property type="project" value="TreeGrafter"/>
</dbReference>